<dbReference type="InterPro" id="IPR005467">
    <property type="entry name" value="His_kinase_dom"/>
</dbReference>
<evidence type="ECO:0000313" key="14">
    <source>
        <dbReference type="Proteomes" id="UP000182589"/>
    </source>
</evidence>
<dbReference type="Proteomes" id="UP000182589">
    <property type="component" value="Unassembled WGS sequence"/>
</dbReference>
<keyword evidence="3" id="KW-0597">Phosphoprotein</keyword>
<dbReference type="PROSITE" id="PS50113">
    <property type="entry name" value="PAC"/>
    <property type="match status" value="1"/>
</dbReference>
<evidence type="ECO:0000259" key="11">
    <source>
        <dbReference type="PROSITE" id="PS50112"/>
    </source>
</evidence>
<keyword evidence="6" id="KW-0418">Kinase</keyword>
<feature type="domain" description="PAS" evidence="11">
    <location>
        <begin position="92"/>
        <end position="141"/>
    </location>
</feature>
<dbReference type="EC" id="2.7.13.3" evidence="2"/>
<dbReference type="Pfam" id="PF00512">
    <property type="entry name" value="HisKA"/>
    <property type="match status" value="1"/>
</dbReference>
<dbReference type="PANTHER" id="PTHR43065:SF34">
    <property type="entry name" value="SPORULATION KINASE A"/>
    <property type="match status" value="1"/>
</dbReference>
<evidence type="ECO:0000256" key="7">
    <source>
        <dbReference type="ARBA" id="ARBA00022840"/>
    </source>
</evidence>
<dbReference type="PROSITE" id="PS50109">
    <property type="entry name" value="HIS_KIN"/>
    <property type="match status" value="1"/>
</dbReference>
<keyword evidence="4" id="KW-0808">Transferase</keyword>
<keyword evidence="7" id="KW-0067">ATP-binding</keyword>
<feature type="transmembrane region" description="Helical" evidence="9">
    <location>
        <begin position="12"/>
        <end position="34"/>
    </location>
</feature>
<dbReference type="PANTHER" id="PTHR43065">
    <property type="entry name" value="SENSOR HISTIDINE KINASE"/>
    <property type="match status" value="1"/>
</dbReference>
<dbReference type="SMART" id="SM00388">
    <property type="entry name" value="HisKA"/>
    <property type="match status" value="1"/>
</dbReference>
<evidence type="ECO:0000313" key="13">
    <source>
        <dbReference type="EMBL" id="SDW72393.1"/>
    </source>
</evidence>
<dbReference type="InterPro" id="IPR036890">
    <property type="entry name" value="HATPase_C_sf"/>
</dbReference>
<reference evidence="14" key="1">
    <citation type="submission" date="2016-10" db="EMBL/GenBank/DDBJ databases">
        <authorList>
            <person name="Varghese N."/>
        </authorList>
    </citation>
    <scope>NUCLEOTIDE SEQUENCE [LARGE SCALE GENOMIC DNA]</scope>
    <source>
        <strain evidence="14">DSM 12489</strain>
    </source>
</reference>
<dbReference type="AlphaFoldDB" id="A0A1H2VVT0"/>
<dbReference type="InterPro" id="IPR000700">
    <property type="entry name" value="PAS-assoc_C"/>
</dbReference>
<evidence type="ECO:0000256" key="3">
    <source>
        <dbReference type="ARBA" id="ARBA00022553"/>
    </source>
</evidence>
<feature type="domain" description="Histidine kinase" evidence="10">
    <location>
        <begin position="216"/>
        <end position="421"/>
    </location>
</feature>
<dbReference type="SUPFAM" id="SSF47384">
    <property type="entry name" value="Homodimeric domain of signal transducing histidine kinase"/>
    <property type="match status" value="1"/>
</dbReference>
<dbReference type="SUPFAM" id="SSF55785">
    <property type="entry name" value="PYP-like sensor domain (PAS domain)"/>
    <property type="match status" value="1"/>
</dbReference>
<organism evidence="13 14">
    <name type="scientific">Alicyclobacillus hesperidum</name>
    <dbReference type="NCBI Taxonomy" id="89784"/>
    <lineage>
        <taxon>Bacteria</taxon>
        <taxon>Bacillati</taxon>
        <taxon>Bacillota</taxon>
        <taxon>Bacilli</taxon>
        <taxon>Bacillales</taxon>
        <taxon>Alicyclobacillaceae</taxon>
        <taxon>Alicyclobacillus</taxon>
    </lineage>
</organism>
<dbReference type="SMART" id="SM00091">
    <property type="entry name" value="PAS"/>
    <property type="match status" value="1"/>
</dbReference>
<evidence type="ECO:0000256" key="6">
    <source>
        <dbReference type="ARBA" id="ARBA00022777"/>
    </source>
</evidence>
<accession>A0A1H2VVT0</accession>
<dbReference type="InterPro" id="IPR000014">
    <property type="entry name" value="PAS"/>
</dbReference>
<dbReference type="InterPro" id="IPR013767">
    <property type="entry name" value="PAS_fold"/>
</dbReference>
<evidence type="ECO:0000256" key="4">
    <source>
        <dbReference type="ARBA" id="ARBA00022679"/>
    </source>
</evidence>
<comment type="catalytic activity">
    <reaction evidence="1">
        <text>ATP + protein L-histidine = ADP + protein N-phospho-L-histidine.</text>
        <dbReference type="EC" id="2.7.13.3"/>
    </reaction>
</comment>
<dbReference type="GO" id="GO:0000155">
    <property type="term" value="F:phosphorelay sensor kinase activity"/>
    <property type="evidence" value="ECO:0007669"/>
    <property type="project" value="InterPro"/>
</dbReference>
<keyword evidence="9" id="KW-1133">Transmembrane helix</keyword>
<evidence type="ECO:0000259" key="12">
    <source>
        <dbReference type="PROSITE" id="PS50113"/>
    </source>
</evidence>
<evidence type="ECO:0000256" key="2">
    <source>
        <dbReference type="ARBA" id="ARBA00012438"/>
    </source>
</evidence>
<dbReference type="Gene3D" id="1.10.287.130">
    <property type="match status" value="1"/>
</dbReference>
<dbReference type="GO" id="GO:0006355">
    <property type="term" value="P:regulation of DNA-templated transcription"/>
    <property type="evidence" value="ECO:0007669"/>
    <property type="project" value="InterPro"/>
</dbReference>
<keyword evidence="9" id="KW-0812">Transmembrane</keyword>
<dbReference type="Gene3D" id="3.30.565.10">
    <property type="entry name" value="Histidine kinase-like ATPase, C-terminal domain"/>
    <property type="match status" value="1"/>
</dbReference>
<dbReference type="PROSITE" id="PS50112">
    <property type="entry name" value="PAS"/>
    <property type="match status" value="1"/>
</dbReference>
<dbReference type="InterPro" id="IPR003594">
    <property type="entry name" value="HATPase_dom"/>
</dbReference>
<dbReference type="NCBIfam" id="TIGR00229">
    <property type="entry name" value="sensory_box"/>
    <property type="match status" value="1"/>
</dbReference>
<evidence type="ECO:0000256" key="9">
    <source>
        <dbReference type="SAM" id="Phobius"/>
    </source>
</evidence>
<evidence type="ECO:0000256" key="8">
    <source>
        <dbReference type="ARBA" id="ARBA00023012"/>
    </source>
</evidence>
<dbReference type="Pfam" id="PF00989">
    <property type="entry name" value="PAS"/>
    <property type="match status" value="1"/>
</dbReference>
<keyword evidence="5" id="KW-0547">Nucleotide-binding</keyword>
<dbReference type="CDD" id="cd00130">
    <property type="entry name" value="PAS"/>
    <property type="match status" value="1"/>
</dbReference>
<dbReference type="CDD" id="cd00075">
    <property type="entry name" value="HATPase"/>
    <property type="match status" value="1"/>
</dbReference>
<proteinExistence type="predicted"/>
<dbReference type="InterPro" id="IPR003661">
    <property type="entry name" value="HisK_dim/P_dom"/>
</dbReference>
<gene>
    <name evidence="13" type="ORF">SAMN04489725_11244</name>
</gene>
<evidence type="ECO:0000256" key="5">
    <source>
        <dbReference type="ARBA" id="ARBA00022741"/>
    </source>
</evidence>
<dbReference type="InterPro" id="IPR036097">
    <property type="entry name" value="HisK_dim/P_sf"/>
</dbReference>
<feature type="transmembrane region" description="Helical" evidence="9">
    <location>
        <begin position="46"/>
        <end position="64"/>
    </location>
</feature>
<evidence type="ECO:0000259" key="10">
    <source>
        <dbReference type="PROSITE" id="PS50109"/>
    </source>
</evidence>
<dbReference type="GO" id="GO:0005524">
    <property type="term" value="F:ATP binding"/>
    <property type="evidence" value="ECO:0007669"/>
    <property type="project" value="UniProtKB-KW"/>
</dbReference>
<dbReference type="SMART" id="SM00387">
    <property type="entry name" value="HATPase_c"/>
    <property type="match status" value="1"/>
</dbReference>
<dbReference type="InterPro" id="IPR035965">
    <property type="entry name" value="PAS-like_dom_sf"/>
</dbReference>
<protein>
    <recommendedName>
        <fullName evidence="2">histidine kinase</fullName>
        <ecNumber evidence="2">2.7.13.3</ecNumber>
    </recommendedName>
</protein>
<feature type="domain" description="PAC" evidence="12">
    <location>
        <begin position="146"/>
        <end position="196"/>
    </location>
</feature>
<keyword evidence="8" id="KW-0902">Two-component regulatory system</keyword>
<dbReference type="Pfam" id="PF02518">
    <property type="entry name" value="HATPase_c"/>
    <property type="match status" value="1"/>
</dbReference>
<dbReference type="Gene3D" id="3.30.450.20">
    <property type="entry name" value="PAS domain"/>
    <property type="match status" value="1"/>
</dbReference>
<evidence type="ECO:0000256" key="1">
    <source>
        <dbReference type="ARBA" id="ARBA00000085"/>
    </source>
</evidence>
<dbReference type="SUPFAM" id="SSF55874">
    <property type="entry name" value="ATPase domain of HSP90 chaperone/DNA topoisomerase II/histidine kinase"/>
    <property type="match status" value="1"/>
</dbReference>
<keyword evidence="9" id="KW-0472">Membrane</keyword>
<dbReference type="STRING" id="89784.SAMN04489725_11244"/>
<dbReference type="PRINTS" id="PR00344">
    <property type="entry name" value="BCTRLSENSOR"/>
</dbReference>
<dbReference type="InterPro" id="IPR004358">
    <property type="entry name" value="Sig_transdc_His_kin-like_C"/>
</dbReference>
<sequence>MRRLRVDRMAPAVYTLYFIVAALVWHFGANYMLSSIYGKQWPGFSVWLRFVGMLAIGAVCTYSLSRQARRLELEYRTFLDDAPFPIFVHLAGRWVYANREAVWMLGAASVEQILGKPVFDVIHPDDVDEVRREIEWIMRTGAASKPLLERRMRTFDGREIVTALLARTIRYRGQTAIMSAHLDVTERKRAESQLAQAQRMLYDAEKLSALGQLAASVAHEIRNPLTALIGFTKLMPQAAPEDRVRYCEIMESELQSIQAVVGEMLLFGKPQPITHGQLDVRKRLEESIALLHAQANMHSVEIVRQIGDEPLWTTGDSNQVKRVFINVMKNAIEAMPQGGRLFVRAFRHDGQVVVKFTDEGPGMTSEQLERIGSPFYSTKASGNGLGILICRRILEEHKGSLEIASKPGKGTTVVIRLPVPSE</sequence>
<name>A0A1H2VVT0_9BACL</name>
<dbReference type="CDD" id="cd00082">
    <property type="entry name" value="HisKA"/>
    <property type="match status" value="1"/>
</dbReference>
<dbReference type="EMBL" id="FNOJ01000012">
    <property type="protein sequence ID" value="SDW72393.1"/>
    <property type="molecule type" value="Genomic_DNA"/>
</dbReference>
<keyword evidence="14" id="KW-1185">Reference proteome</keyword>